<dbReference type="EMBL" id="CP000384">
    <property type="protein sequence ID" value="ABG06131.1"/>
    <property type="molecule type" value="Genomic_DNA"/>
</dbReference>
<dbReference type="AlphaFoldDB" id="A0A5Q5BDG5"/>
<keyword evidence="1" id="KW-0133">Cell shape</keyword>
<dbReference type="HAMAP" id="MF_00927">
    <property type="entry name" value="CwsA"/>
    <property type="match status" value="1"/>
</dbReference>
<feature type="transmembrane region" description="Helical" evidence="1">
    <location>
        <begin position="96"/>
        <end position="116"/>
    </location>
</feature>
<name>A0A5Q5BDG5_MYCSS</name>
<keyword evidence="1" id="KW-0472">Membrane</keyword>
<organism evidence="2">
    <name type="scientific">Mycobacterium sp. (strain MCS)</name>
    <dbReference type="NCBI Taxonomy" id="164756"/>
    <lineage>
        <taxon>Bacteria</taxon>
        <taxon>Bacillati</taxon>
        <taxon>Actinomycetota</taxon>
        <taxon>Actinomycetes</taxon>
        <taxon>Mycobacteriales</taxon>
        <taxon>Mycobacteriaceae</taxon>
        <taxon>Mycobacterium</taxon>
    </lineage>
</organism>
<dbReference type="Pfam" id="PF10814">
    <property type="entry name" value="CwsA"/>
    <property type="match status" value="1"/>
</dbReference>
<evidence type="ECO:0000313" key="2">
    <source>
        <dbReference type="EMBL" id="ABG06131.1"/>
    </source>
</evidence>
<comment type="function">
    <text evidence="1">Required for regulated cell division, cell wall synthesis and the maintenance of cell shape.</text>
</comment>
<protein>
    <recommendedName>
        <fullName evidence="1">Cell wall synthesis protein CwsA</fullName>
    </recommendedName>
    <alternativeName>
        <fullName evidence="1">Cell wall synthesis and cell shape protein A</fullName>
    </alternativeName>
</protein>
<keyword evidence="1" id="KW-0131">Cell cycle</keyword>
<dbReference type="GO" id="GO:0008360">
    <property type="term" value="P:regulation of cell shape"/>
    <property type="evidence" value="ECO:0007669"/>
    <property type="project" value="UniProtKB-UniRule"/>
</dbReference>
<dbReference type="InterPro" id="IPR024245">
    <property type="entry name" value="CwsA"/>
</dbReference>
<dbReference type="GO" id="GO:0005886">
    <property type="term" value="C:plasma membrane"/>
    <property type="evidence" value="ECO:0007669"/>
    <property type="project" value="UniProtKB-SubCell"/>
</dbReference>
<dbReference type="KEGG" id="mmc:Mmcs_0009"/>
<proteinExistence type="inferred from homology"/>
<comment type="similarity">
    <text evidence="1">Belongs to the CwsA family.</text>
</comment>
<keyword evidence="1" id="KW-0812">Transmembrane</keyword>
<dbReference type="GO" id="GO:0051301">
    <property type="term" value="P:cell division"/>
    <property type="evidence" value="ECO:0007669"/>
    <property type="project" value="UniProtKB-UniRule"/>
</dbReference>
<keyword evidence="1" id="KW-1133">Transmembrane helix</keyword>
<accession>A0A5Q5BDG5</accession>
<keyword evidence="1" id="KW-1003">Cell membrane</keyword>
<keyword evidence="1" id="KW-0132">Cell division</keyword>
<sequence>MTLTPLTPRQRLARGLKYTAVGPVDVTRGVLGVGVDSAQATAAELRRRYQSGQLRRELAAARETLVAELVAAQEAVSGLPEALTGARARNRRRKRLLMVGVGAGVLAVGAVTFSIVRRSMKPEPSPLPPSVEVTPKP</sequence>
<gene>
    <name evidence="1" type="primary">cwsA</name>
    <name evidence="2" type="ordered locus">Mmcs_0009</name>
</gene>
<reference evidence="2" key="1">
    <citation type="submission" date="2006-06" db="EMBL/GenBank/DDBJ databases">
        <title>Complete sequence of chromosome of Mycobacterium sp. MCS.</title>
        <authorList>
            <consortium name="US DOE Joint Genome Institute"/>
            <person name="Copeland A."/>
            <person name="Lucas S."/>
            <person name="Lapidus A."/>
            <person name="Barry K."/>
            <person name="Detter J.C."/>
            <person name="Glavina del Rio T."/>
            <person name="Hammon N."/>
            <person name="Israni S."/>
            <person name="Dalin E."/>
            <person name="Tice H."/>
            <person name="Pitluck S."/>
            <person name="Martinez M."/>
            <person name="Schmutz J."/>
            <person name="Larimer F."/>
            <person name="Land M."/>
            <person name="Hauser L."/>
            <person name="Kyrpides N."/>
            <person name="Kim E."/>
            <person name="Miller C.D."/>
            <person name="Hughes J.E."/>
            <person name="Anderson A.J."/>
            <person name="Sims R.C."/>
            <person name="Richardson P."/>
        </authorList>
    </citation>
    <scope>NUCLEOTIDE SEQUENCE [LARGE SCALE GENOMIC DNA]</scope>
    <source>
        <strain evidence="2">MCS</strain>
    </source>
</reference>
<dbReference type="GO" id="GO:0042546">
    <property type="term" value="P:cell wall biogenesis"/>
    <property type="evidence" value="ECO:0007669"/>
    <property type="project" value="UniProtKB-UniRule"/>
</dbReference>
<evidence type="ECO:0000256" key="1">
    <source>
        <dbReference type="HAMAP-Rule" id="MF_00927"/>
    </source>
</evidence>
<comment type="subcellular location">
    <subcellularLocation>
        <location evidence="1">Cell membrane</location>
        <topology evidence="1">Single-pass membrane protein</topology>
    </subcellularLocation>
    <text evidence="1">Localizes to poles and midcell sites.</text>
</comment>